<name>A0ABD2AFX1_VESSQ</name>
<dbReference type="CDD" id="cd03213">
    <property type="entry name" value="ABCG_EPDR"/>
    <property type="match status" value="1"/>
</dbReference>
<evidence type="ECO:0000256" key="7">
    <source>
        <dbReference type="ARBA" id="ARBA00022989"/>
    </source>
</evidence>
<dbReference type="Gene3D" id="3.40.50.300">
    <property type="entry name" value="P-loop containing nucleotide triphosphate hydrolases"/>
    <property type="match status" value="1"/>
</dbReference>
<evidence type="ECO:0000256" key="1">
    <source>
        <dbReference type="ARBA" id="ARBA00004141"/>
    </source>
</evidence>
<feature type="transmembrane region" description="Helical" evidence="9">
    <location>
        <begin position="423"/>
        <end position="447"/>
    </location>
</feature>
<reference evidence="11 12" key="1">
    <citation type="journal article" date="2024" name="Ann. Entomol. Soc. Am.">
        <title>Genomic analyses of the southern and eastern yellowjacket wasps (Hymenoptera: Vespidae) reveal evolutionary signatures of social life.</title>
        <authorList>
            <person name="Catto M.A."/>
            <person name="Caine P.B."/>
            <person name="Orr S.E."/>
            <person name="Hunt B.G."/>
            <person name="Goodisman M.A.D."/>
        </authorList>
    </citation>
    <scope>NUCLEOTIDE SEQUENCE [LARGE SCALE GENOMIC DNA]</scope>
    <source>
        <strain evidence="11">233</strain>
        <tissue evidence="11">Head and thorax</tissue>
    </source>
</reference>
<dbReference type="Proteomes" id="UP001607302">
    <property type="component" value="Unassembled WGS sequence"/>
</dbReference>
<keyword evidence="7 9" id="KW-1133">Transmembrane helix</keyword>
<evidence type="ECO:0000313" key="12">
    <source>
        <dbReference type="Proteomes" id="UP001607302"/>
    </source>
</evidence>
<dbReference type="InterPro" id="IPR003439">
    <property type="entry name" value="ABC_transporter-like_ATP-bd"/>
</dbReference>
<keyword evidence="8 9" id="KW-0472">Membrane</keyword>
<dbReference type="Pfam" id="PF19055">
    <property type="entry name" value="ABC2_membrane_7"/>
    <property type="match status" value="1"/>
</dbReference>
<protein>
    <recommendedName>
        <fullName evidence="10">ABC transporter domain-containing protein</fullName>
    </recommendedName>
</protein>
<keyword evidence="12" id="KW-1185">Reference proteome</keyword>
<dbReference type="PROSITE" id="PS00211">
    <property type="entry name" value="ABC_TRANSPORTER_1"/>
    <property type="match status" value="1"/>
</dbReference>
<dbReference type="PANTHER" id="PTHR48041:SF32">
    <property type="entry name" value="PROTEIN WHITE-LIKE PROTEIN"/>
    <property type="match status" value="1"/>
</dbReference>
<keyword evidence="6" id="KW-0067">ATP-binding</keyword>
<dbReference type="PROSITE" id="PS50893">
    <property type="entry name" value="ABC_TRANSPORTER_2"/>
    <property type="match status" value="1"/>
</dbReference>
<evidence type="ECO:0000256" key="5">
    <source>
        <dbReference type="ARBA" id="ARBA00022741"/>
    </source>
</evidence>
<sequence length="602" mass="70114">MYGKSMSMSKSIDIEFSNVVYEIQDGFRGPKKQILKGINGYFKSGEMTAIMGPSGAGKSTLLNILTGFIRDKNHLRGKINYINKERNKITWNEYKRYSCYILQEDHLPSLYTVNEIMTISANLKMDNDIDQNAKRIIIDEILDTLDLMKNKYTRTNELSGGEKKRLSVALELVENPSIIFLDEPITGLDAHFSLQCVKMLRKLARKDRTIICTIHQPSATIYETFDHVYLLAKGRCMYEGAPKNTVEYFANLDLHCPKYHNPADYMIEIVNKEYGDFDDLLVEVIEDTKAVWQFKDKLSMIEYKDTRKIDYNEEEKTSVMVKTLSEYKKFWILVKSSLIPLQRDWTLFYMKIFIHFLVGTFFGLFFLNVGVDCQESFTNVKYFVVIFLFFSYTNMITAILKIPLELAILRKELFNNWYQLKTYYFSLLIIDLPIKIFCTLVTCSISYLLSGQPLQLNRFLMFFGISAMTTSIADSFGFLIGTLVNPVNGTFIGSVIMCILLLFEGGIILFNDMPKYLYYFSYLSYSRYALEGFVQSIYGYNREKFPYSDDLTYCVFLNPKIIFKELEIDDGKYSHNLLILIVFFVFYRIVSYFTLKRNLSST</sequence>
<evidence type="ECO:0000256" key="4">
    <source>
        <dbReference type="ARBA" id="ARBA00022692"/>
    </source>
</evidence>
<dbReference type="SUPFAM" id="SSF52540">
    <property type="entry name" value="P-loop containing nucleoside triphosphate hydrolases"/>
    <property type="match status" value="1"/>
</dbReference>
<evidence type="ECO:0000259" key="10">
    <source>
        <dbReference type="PROSITE" id="PS50893"/>
    </source>
</evidence>
<evidence type="ECO:0000313" key="11">
    <source>
        <dbReference type="EMBL" id="KAL2719430.1"/>
    </source>
</evidence>
<dbReference type="PANTHER" id="PTHR48041">
    <property type="entry name" value="ABC TRANSPORTER G FAMILY MEMBER 28"/>
    <property type="match status" value="1"/>
</dbReference>
<keyword evidence="5" id="KW-0547">Nucleotide-binding</keyword>
<comment type="similarity">
    <text evidence="2">Belongs to the ABC transporter superfamily. ABCG family. Eye pigment precursor importer (TC 3.A.1.204) subfamily.</text>
</comment>
<dbReference type="InterPro" id="IPR013525">
    <property type="entry name" value="ABC2_TM"/>
</dbReference>
<dbReference type="Pfam" id="PF01061">
    <property type="entry name" value="ABC2_membrane"/>
    <property type="match status" value="1"/>
</dbReference>
<dbReference type="InterPro" id="IPR003593">
    <property type="entry name" value="AAA+_ATPase"/>
</dbReference>
<feature type="transmembrane region" description="Helical" evidence="9">
    <location>
        <begin position="491"/>
        <end position="510"/>
    </location>
</feature>
<dbReference type="EMBL" id="JAUDFV010000149">
    <property type="protein sequence ID" value="KAL2719430.1"/>
    <property type="molecule type" value="Genomic_DNA"/>
</dbReference>
<comment type="subcellular location">
    <subcellularLocation>
        <location evidence="1">Membrane</location>
        <topology evidence="1">Multi-pass membrane protein</topology>
    </subcellularLocation>
</comment>
<feature type="transmembrane region" description="Helical" evidence="9">
    <location>
        <begin position="382"/>
        <end position="402"/>
    </location>
</feature>
<dbReference type="InterPro" id="IPR050352">
    <property type="entry name" value="ABCG_transporters"/>
</dbReference>
<feature type="domain" description="ABC transporter" evidence="10">
    <location>
        <begin position="14"/>
        <end position="258"/>
    </location>
</feature>
<evidence type="ECO:0000256" key="8">
    <source>
        <dbReference type="ARBA" id="ARBA00023136"/>
    </source>
</evidence>
<evidence type="ECO:0000256" key="9">
    <source>
        <dbReference type="SAM" id="Phobius"/>
    </source>
</evidence>
<gene>
    <name evidence="11" type="ORF">V1478_010892</name>
</gene>
<comment type="caution">
    <text evidence="11">The sequence shown here is derived from an EMBL/GenBank/DDBJ whole genome shotgun (WGS) entry which is preliminary data.</text>
</comment>
<dbReference type="FunFam" id="3.40.50.300:FF:001077">
    <property type="entry name" value="Uncharacterized protein, isoform A"/>
    <property type="match status" value="1"/>
</dbReference>
<dbReference type="InterPro" id="IPR027417">
    <property type="entry name" value="P-loop_NTPase"/>
</dbReference>
<dbReference type="SMART" id="SM00382">
    <property type="entry name" value="AAA"/>
    <property type="match status" value="1"/>
</dbReference>
<dbReference type="AlphaFoldDB" id="A0ABD2AFX1"/>
<keyword evidence="4 9" id="KW-0812">Transmembrane</keyword>
<accession>A0ABD2AFX1</accession>
<dbReference type="InterPro" id="IPR017871">
    <property type="entry name" value="ABC_transporter-like_CS"/>
</dbReference>
<feature type="transmembrane region" description="Helical" evidence="9">
    <location>
        <begin position="577"/>
        <end position="595"/>
    </location>
</feature>
<dbReference type="Pfam" id="PF00005">
    <property type="entry name" value="ABC_tran"/>
    <property type="match status" value="1"/>
</dbReference>
<dbReference type="InterPro" id="IPR043926">
    <property type="entry name" value="ABCG_dom"/>
</dbReference>
<feature type="transmembrane region" description="Helical" evidence="9">
    <location>
        <begin position="352"/>
        <end position="370"/>
    </location>
</feature>
<evidence type="ECO:0000256" key="2">
    <source>
        <dbReference type="ARBA" id="ARBA00005814"/>
    </source>
</evidence>
<evidence type="ECO:0000256" key="6">
    <source>
        <dbReference type="ARBA" id="ARBA00022840"/>
    </source>
</evidence>
<dbReference type="GO" id="GO:0005524">
    <property type="term" value="F:ATP binding"/>
    <property type="evidence" value="ECO:0007669"/>
    <property type="project" value="UniProtKB-KW"/>
</dbReference>
<keyword evidence="3" id="KW-0813">Transport</keyword>
<feature type="transmembrane region" description="Helical" evidence="9">
    <location>
        <begin position="459"/>
        <end position="484"/>
    </location>
</feature>
<proteinExistence type="inferred from homology"/>
<evidence type="ECO:0000256" key="3">
    <source>
        <dbReference type="ARBA" id="ARBA00022448"/>
    </source>
</evidence>
<dbReference type="GO" id="GO:0016020">
    <property type="term" value="C:membrane"/>
    <property type="evidence" value="ECO:0007669"/>
    <property type="project" value="UniProtKB-SubCell"/>
</dbReference>
<organism evidence="11 12">
    <name type="scientific">Vespula squamosa</name>
    <name type="common">Southern yellow jacket</name>
    <name type="synonym">Wasp</name>
    <dbReference type="NCBI Taxonomy" id="30214"/>
    <lineage>
        <taxon>Eukaryota</taxon>
        <taxon>Metazoa</taxon>
        <taxon>Ecdysozoa</taxon>
        <taxon>Arthropoda</taxon>
        <taxon>Hexapoda</taxon>
        <taxon>Insecta</taxon>
        <taxon>Pterygota</taxon>
        <taxon>Neoptera</taxon>
        <taxon>Endopterygota</taxon>
        <taxon>Hymenoptera</taxon>
        <taxon>Apocrita</taxon>
        <taxon>Aculeata</taxon>
        <taxon>Vespoidea</taxon>
        <taxon>Vespidae</taxon>
        <taxon>Vespinae</taxon>
        <taxon>Vespula</taxon>
    </lineage>
</organism>